<dbReference type="Pfam" id="PF01549">
    <property type="entry name" value="ShK"/>
    <property type="match status" value="6"/>
</dbReference>
<dbReference type="PROSITE" id="PS51670">
    <property type="entry name" value="SHKT"/>
    <property type="match status" value="2"/>
</dbReference>
<accession>A0A2A6C3K7</accession>
<keyword evidence="3" id="KW-1185">Reference proteome</keyword>
<name>A0A2A6C3K7_PRIPA</name>
<dbReference type="PANTHER" id="PTHR21724:SF0">
    <property type="entry name" value="SHKT DOMAIN-CONTAINING PROTEIN"/>
    <property type="match status" value="1"/>
</dbReference>
<organism evidence="2 3">
    <name type="scientific">Pristionchus pacificus</name>
    <name type="common">Parasitic nematode worm</name>
    <dbReference type="NCBI Taxonomy" id="54126"/>
    <lineage>
        <taxon>Eukaryota</taxon>
        <taxon>Metazoa</taxon>
        <taxon>Ecdysozoa</taxon>
        <taxon>Nematoda</taxon>
        <taxon>Chromadorea</taxon>
        <taxon>Rhabditida</taxon>
        <taxon>Rhabditina</taxon>
        <taxon>Diplogasteromorpha</taxon>
        <taxon>Diplogasteroidea</taxon>
        <taxon>Neodiplogasteridae</taxon>
        <taxon>Pristionchus</taxon>
    </lineage>
</organism>
<dbReference type="InterPro" id="IPR003582">
    <property type="entry name" value="ShKT_dom"/>
</dbReference>
<dbReference type="GO" id="GO:0045087">
    <property type="term" value="P:innate immune response"/>
    <property type="evidence" value="ECO:0000318"/>
    <property type="project" value="GO_Central"/>
</dbReference>
<evidence type="ECO:0000313" key="3">
    <source>
        <dbReference type="Proteomes" id="UP000005239"/>
    </source>
</evidence>
<dbReference type="Proteomes" id="UP000005239">
    <property type="component" value="Unassembled WGS sequence"/>
</dbReference>
<evidence type="ECO:0000313" key="2">
    <source>
        <dbReference type="EnsemblMetazoa" id="PPA40480.1"/>
    </source>
</evidence>
<evidence type="ECO:0000256" key="1">
    <source>
        <dbReference type="PROSITE-ProRule" id="PRU01005"/>
    </source>
</evidence>
<dbReference type="PANTHER" id="PTHR21724">
    <property type="entry name" value="SHKT DOMAIN-CONTAINING PROTEIN"/>
    <property type="match status" value="1"/>
</dbReference>
<dbReference type="SMART" id="SM00254">
    <property type="entry name" value="ShKT"/>
    <property type="match status" value="6"/>
</dbReference>
<sequence length="491" mass="51858">MCLQSSLLIVFLLASSTNAAVTPNDLPDCAEDGKFLETAVNCENEVAASFCDATFPPGMSGLPAKGLLALDRIPQCYAAITATSTTLTNDPAFIEAATMTCAKQCGFCCKTPKYNCKNSDEPAINCEKVTQDMCKDSKWRDTIAVNCPNKCGFCLDGGCVDAAVDCDKDPLICKKTAMATFAKANCKRTCGFCATNSTTGGTVGTGTCGDSHPNCGNWVHNGFCQSTGYTDDQKRQREEYHQTMLSYLIFLSMVGSATATAGTALLVPNCTDDSGKYTATAVNCEDALPATYCGTGAAKHFYLADTTYLPAAKGGDAKTRIIQCYSGADITAGDITIDQAYVSAAVATCAKTCGYCCLTPKYNCKNADEPALNCETVTQAMCLDSKWRDTLAVSCPNKCGFCLDGGCVDAAVDCDKDPTICKKAAMSTFAKANCKRTCGFCTNTTSTTGSGTCGDTHPNCANWVHNGFCQSNGYTVDQKRQYCGKSCGYCT</sequence>
<protein>
    <submittedName>
        <fullName evidence="2">ShK domain-containing protein</fullName>
    </submittedName>
</protein>
<reference evidence="2" key="2">
    <citation type="submission" date="2022-06" db="UniProtKB">
        <authorList>
            <consortium name="EnsemblMetazoa"/>
        </authorList>
    </citation>
    <scope>IDENTIFICATION</scope>
    <source>
        <strain evidence="2">PS312</strain>
    </source>
</reference>
<reference evidence="3" key="1">
    <citation type="journal article" date="2008" name="Nat. Genet.">
        <title>The Pristionchus pacificus genome provides a unique perspective on nematode lifestyle and parasitism.</title>
        <authorList>
            <person name="Dieterich C."/>
            <person name="Clifton S.W."/>
            <person name="Schuster L.N."/>
            <person name="Chinwalla A."/>
            <person name="Delehaunty K."/>
            <person name="Dinkelacker I."/>
            <person name="Fulton L."/>
            <person name="Fulton R."/>
            <person name="Godfrey J."/>
            <person name="Minx P."/>
            <person name="Mitreva M."/>
            <person name="Roeseler W."/>
            <person name="Tian H."/>
            <person name="Witte H."/>
            <person name="Yang S.P."/>
            <person name="Wilson R.K."/>
            <person name="Sommer R.J."/>
        </authorList>
    </citation>
    <scope>NUCLEOTIDE SEQUENCE [LARGE SCALE GENOMIC DNA]</scope>
    <source>
        <strain evidence="3">PS312</strain>
    </source>
</reference>
<gene>
    <name evidence="2" type="primary">WBGene00278849</name>
</gene>
<dbReference type="EnsemblMetazoa" id="PPA40480.1">
    <property type="protein sequence ID" value="PPA40480.1"/>
    <property type="gene ID" value="WBGene00278849"/>
</dbReference>
<dbReference type="AlphaFoldDB" id="A0A2A6C3K7"/>
<accession>A0A8R1YZX6</accession>
<dbReference type="OrthoDB" id="5867083at2759"/>
<dbReference type="Gene3D" id="1.10.10.1940">
    <property type="match status" value="2"/>
</dbReference>
<comment type="caution">
    <text evidence="1">Lacks conserved residue(s) required for the propagation of feature annotation.</text>
</comment>
<proteinExistence type="predicted"/>